<keyword evidence="1" id="KW-0812">Transmembrane</keyword>
<organism evidence="2 3">
    <name type="scientific">Chryseobacterium defluvii</name>
    <dbReference type="NCBI Taxonomy" id="160396"/>
    <lineage>
        <taxon>Bacteria</taxon>
        <taxon>Pseudomonadati</taxon>
        <taxon>Bacteroidota</taxon>
        <taxon>Flavobacteriia</taxon>
        <taxon>Flavobacteriales</taxon>
        <taxon>Weeksellaceae</taxon>
        <taxon>Chryseobacterium group</taxon>
        <taxon>Chryseobacterium</taxon>
    </lineage>
</organism>
<sequence>MARGSNIYLFLAIVSIIITWLFVGLFRDDEFYKPSLFLKHQPTFKTIFCSPIGMSDLHFESLPNNERTEEIAFQEYVVKQNIQKKNGVELFFVPLILIQTTLTLLSFGIMGTWGKFVYEKRHFITHFSLCFIAIFMGNLFIMSFDKILLTRSYWDINIWIKYRFFTKKNKNNKILIGGINRRRLIQRINKRPYLLKQPILLDSAVF</sequence>
<dbReference type="Proteomes" id="UP000272428">
    <property type="component" value="Unassembled WGS sequence"/>
</dbReference>
<feature type="transmembrane region" description="Helical" evidence="1">
    <location>
        <begin position="90"/>
        <end position="111"/>
    </location>
</feature>
<dbReference type="RefSeq" id="WP_121460666.1">
    <property type="nucleotide sequence ID" value="NZ_RBXB01000001.1"/>
</dbReference>
<reference evidence="2 3" key="1">
    <citation type="submission" date="2018-10" db="EMBL/GenBank/DDBJ databases">
        <title>Genomic Encyclopedia of Archaeal and Bacterial Type Strains, Phase II (KMG-II): from individual species to whole genera.</title>
        <authorList>
            <person name="Goeker M."/>
        </authorList>
    </citation>
    <scope>NUCLEOTIDE SEQUENCE [LARGE SCALE GENOMIC DNA]</scope>
    <source>
        <strain evidence="2 3">DSM 14219</strain>
    </source>
</reference>
<keyword evidence="1" id="KW-1133">Transmembrane helix</keyword>
<dbReference type="AlphaFoldDB" id="A0A495SQK4"/>
<evidence type="ECO:0000313" key="2">
    <source>
        <dbReference type="EMBL" id="RKT01782.1"/>
    </source>
</evidence>
<evidence type="ECO:0000313" key="3">
    <source>
        <dbReference type="Proteomes" id="UP000272428"/>
    </source>
</evidence>
<dbReference type="OrthoDB" id="1366541at2"/>
<proteinExistence type="predicted"/>
<comment type="caution">
    <text evidence="2">The sequence shown here is derived from an EMBL/GenBank/DDBJ whole genome shotgun (WGS) entry which is preliminary data.</text>
</comment>
<protein>
    <submittedName>
        <fullName evidence="2">Uncharacterized protein</fullName>
    </submittedName>
</protein>
<feature type="transmembrane region" description="Helical" evidence="1">
    <location>
        <begin position="123"/>
        <end position="141"/>
    </location>
</feature>
<name>A0A495SQK4_9FLAO</name>
<feature type="transmembrane region" description="Helical" evidence="1">
    <location>
        <begin position="6"/>
        <end position="26"/>
    </location>
</feature>
<dbReference type="EMBL" id="RBXB01000001">
    <property type="protein sequence ID" value="RKT01782.1"/>
    <property type="molecule type" value="Genomic_DNA"/>
</dbReference>
<evidence type="ECO:0000256" key="1">
    <source>
        <dbReference type="SAM" id="Phobius"/>
    </source>
</evidence>
<gene>
    <name evidence="2" type="ORF">BCF58_1007</name>
</gene>
<keyword evidence="1" id="KW-0472">Membrane</keyword>
<keyword evidence="3" id="KW-1185">Reference proteome</keyword>
<accession>A0A495SQK4</accession>